<dbReference type="EMBL" id="RAPN01000001">
    <property type="protein sequence ID" value="RKD91082.1"/>
    <property type="molecule type" value="Genomic_DNA"/>
</dbReference>
<dbReference type="InterPro" id="IPR027417">
    <property type="entry name" value="P-loop_NTPase"/>
</dbReference>
<evidence type="ECO:0008006" key="3">
    <source>
        <dbReference type="Google" id="ProtNLM"/>
    </source>
</evidence>
<dbReference type="AlphaFoldDB" id="A0A419W6T1"/>
<organism evidence="1 2">
    <name type="scientific">Mangrovibacterium diazotrophicum</name>
    <dbReference type="NCBI Taxonomy" id="1261403"/>
    <lineage>
        <taxon>Bacteria</taxon>
        <taxon>Pseudomonadati</taxon>
        <taxon>Bacteroidota</taxon>
        <taxon>Bacteroidia</taxon>
        <taxon>Marinilabiliales</taxon>
        <taxon>Prolixibacteraceae</taxon>
        <taxon>Mangrovibacterium</taxon>
    </lineage>
</organism>
<comment type="caution">
    <text evidence="1">The sequence shown here is derived from an EMBL/GenBank/DDBJ whole genome shotgun (WGS) entry which is preliminary data.</text>
</comment>
<name>A0A419W6T1_9BACT</name>
<evidence type="ECO:0000313" key="2">
    <source>
        <dbReference type="Proteomes" id="UP000283387"/>
    </source>
</evidence>
<gene>
    <name evidence="1" type="ORF">BC643_1431</name>
</gene>
<protein>
    <recommendedName>
        <fullName evidence="3">Molybdopterin-guanine dinucleotide biosynthesis protein B</fullName>
    </recommendedName>
</protein>
<reference evidence="1 2" key="1">
    <citation type="submission" date="2018-09" db="EMBL/GenBank/DDBJ databases">
        <title>Genomic Encyclopedia of Archaeal and Bacterial Type Strains, Phase II (KMG-II): from individual species to whole genera.</title>
        <authorList>
            <person name="Goeker M."/>
        </authorList>
    </citation>
    <scope>NUCLEOTIDE SEQUENCE [LARGE SCALE GENOMIC DNA]</scope>
    <source>
        <strain evidence="1 2">DSM 27148</strain>
    </source>
</reference>
<evidence type="ECO:0000313" key="1">
    <source>
        <dbReference type="EMBL" id="RKD91082.1"/>
    </source>
</evidence>
<accession>A0A419W6T1</accession>
<keyword evidence="2" id="KW-1185">Reference proteome</keyword>
<proteinExistence type="predicted"/>
<dbReference type="Gene3D" id="3.40.50.300">
    <property type="entry name" value="P-loop containing nucleotide triphosphate hydrolases"/>
    <property type="match status" value="1"/>
</dbReference>
<dbReference type="Proteomes" id="UP000283387">
    <property type="component" value="Unassembled WGS sequence"/>
</dbReference>
<sequence length="189" mass="21562">MKFETGFFFLDMKQNWANILLVAGSGQNSGKTTFICQLVEKLSGHKPITVKVSSHFYDPTPGLKILAEDTNFQLFEETNRETNKDSSLYLQNGAHRSFYIQAKDKQLELAFMALLPYLEANEPIIIESAAMHHVIDAGLFVFVLRENAEQKPSTEINKKVADLIVYSDGERYSPTVDHLIFENEWKLKL</sequence>